<dbReference type="PANTHER" id="PTHR31286:SF165">
    <property type="entry name" value="DUF4283 DOMAIN-CONTAINING PROTEIN"/>
    <property type="match status" value="1"/>
</dbReference>
<dbReference type="InterPro" id="IPR040256">
    <property type="entry name" value="At4g02000-like"/>
</dbReference>
<reference evidence="1" key="1">
    <citation type="submission" date="2020-06" db="EMBL/GenBank/DDBJ databases">
        <authorList>
            <person name="Li T."/>
            <person name="Hu X."/>
            <person name="Zhang T."/>
            <person name="Song X."/>
            <person name="Zhang H."/>
            <person name="Dai N."/>
            <person name="Sheng W."/>
            <person name="Hou X."/>
            <person name="Wei L."/>
        </authorList>
    </citation>
    <scope>NUCLEOTIDE SEQUENCE</scope>
    <source>
        <strain evidence="1">KEN1</strain>
        <tissue evidence="1">Leaf</tissue>
    </source>
</reference>
<dbReference type="PANTHER" id="PTHR31286">
    <property type="entry name" value="GLYCINE-RICH CELL WALL STRUCTURAL PROTEIN 1.8-LIKE"/>
    <property type="match status" value="1"/>
</dbReference>
<sequence>MEEVIEEGPWLFQGQPVVLQQWEQGMSLRRQKHTKAPVWIRIRHLPMEYWTEDGLSAVASGVGTPLYTDKITKNCLRLDFARVCVMLDFHSKLPKHLVVLSPVLSKDKHTPIKVDIKYEWLPLRCKQCCSLGYTAPNCPETKVTKMGIPMAVYVQKQQVKSVDPSHKRDDEVEATCVQVERDVEPGCTTSYGKIGGNVAAFSTTSGRNIPSPPGPSLPLESECNNKGKEIIVYNSFEILAWNVRGLNSVAHQHAVGQLVRDHDIHFLGILETRIRRGNVQQVQARSLPGWSWIDDYAGPGGRIWIAWNDLEVGVEILRTDEQFIHCSLLNKCTSTKCLITVVYGDCDSIWRRRLWEGLHSLAEDLTEDPWGVLGDFNAVLDMSESCGRSSENTNAMAEFWDFITEVGLTHLPFTRCPYTWHNCSEGSRSLWRRLDRVLVNEICKINARRAKQRVYQIQNFAGQLVSDSEQVAGEFLAFFQSLLGGTRQRRPINLDFLEPHLQHTLTVEEANALLLPVTEAKIRAAFFDISEESAPGPDGYTSAFFKAAWPEIGTDICAAVTEFFVSGRLLK</sequence>
<dbReference type="SUPFAM" id="SSF56219">
    <property type="entry name" value="DNase I-like"/>
    <property type="match status" value="1"/>
</dbReference>
<dbReference type="InterPro" id="IPR036691">
    <property type="entry name" value="Endo/exonu/phosph_ase_sf"/>
</dbReference>
<dbReference type="AlphaFoldDB" id="A0AAW2S2R3"/>
<comment type="caution">
    <text evidence="1">The sequence shown here is derived from an EMBL/GenBank/DDBJ whole genome shotgun (WGS) entry which is preliminary data.</text>
</comment>
<evidence type="ECO:0000313" key="1">
    <source>
        <dbReference type="EMBL" id="KAL0386693.1"/>
    </source>
</evidence>
<name>A0AAW2S2R3_9LAMI</name>
<dbReference type="Gene3D" id="3.60.10.10">
    <property type="entry name" value="Endonuclease/exonuclease/phosphatase"/>
    <property type="match status" value="1"/>
</dbReference>
<evidence type="ECO:0008006" key="2">
    <source>
        <dbReference type="Google" id="ProtNLM"/>
    </source>
</evidence>
<proteinExistence type="predicted"/>
<protein>
    <recommendedName>
        <fullName evidence="2">DUF4283 domain-containing protein</fullName>
    </recommendedName>
</protein>
<reference evidence="1" key="2">
    <citation type="journal article" date="2024" name="Plant">
        <title>Genomic evolution and insights into agronomic trait innovations of Sesamum species.</title>
        <authorList>
            <person name="Miao H."/>
            <person name="Wang L."/>
            <person name="Qu L."/>
            <person name="Liu H."/>
            <person name="Sun Y."/>
            <person name="Le M."/>
            <person name="Wang Q."/>
            <person name="Wei S."/>
            <person name="Zheng Y."/>
            <person name="Lin W."/>
            <person name="Duan Y."/>
            <person name="Cao H."/>
            <person name="Xiong S."/>
            <person name="Wang X."/>
            <person name="Wei L."/>
            <person name="Li C."/>
            <person name="Ma Q."/>
            <person name="Ju M."/>
            <person name="Zhao R."/>
            <person name="Li G."/>
            <person name="Mu C."/>
            <person name="Tian Q."/>
            <person name="Mei H."/>
            <person name="Zhang T."/>
            <person name="Gao T."/>
            <person name="Zhang H."/>
        </authorList>
    </citation>
    <scope>NUCLEOTIDE SEQUENCE</scope>
    <source>
        <strain evidence="1">KEN1</strain>
    </source>
</reference>
<gene>
    <name evidence="1" type="ORF">Slati_4586300</name>
</gene>
<organism evidence="1">
    <name type="scientific">Sesamum latifolium</name>
    <dbReference type="NCBI Taxonomy" id="2727402"/>
    <lineage>
        <taxon>Eukaryota</taxon>
        <taxon>Viridiplantae</taxon>
        <taxon>Streptophyta</taxon>
        <taxon>Embryophyta</taxon>
        <taxon>Tracheophyta</taxon>
        <taxon>Spermatophyta</taxon>
        <taxon>Magnoliopsida</taxon>
        <taxon>eudicotyledons</taxon>
        <taxon>Gunneridae</taxon>
        <taxon>Pentapetalae</taxon>
        <taxon>asterids</taxon>
        <taxon>lamiids</taxon>
        <taxon>Lamiales</taxon>
        <taxon>Pedaliaceae</taxon>
        <taxon>Sesamum</taxon>
    </lineage>
</organism>
<accession>A0AAW2S2R3</accession>
<dbReference type="EMBL" id="JACGWN010000074">
    <property type="protein sequence ID" value="KAL0386693.1"/>
    <property type="molecule type" value="Genomic_DNA"/>
</dbReference>